<feature type="domain" description="VWFA" evidence="2">
    <location>
        <begin position="134"/>
        <end position="332"/>
    </location>
</feature>
<dbReference type="Gene3D" id="2.30.30.40">
    <property type="entry name" value="SH3 Domains"/>
    <property type="match status" value="1"/>
</dbReference>
<evidence type="ECO:0000313" key="3">
    <source>
        <dbReference type="EMBL" id="KAK3593417.1"/>
    </source>
</evidence>
<reference evidence="3" key="1">
    <citation type="journal article" date="2021" name="Genome Biol. Evol.">
        <title>A High-Quality Reference Genome for a Parasitic Bivalve with Doubly Uniparental Inheritance (Bivalvia: Unionida).</title>
        <authorList>
            <person name="Smith C.H."/>
        </authorList>
    </citation>
    <scope>NUCLEOTIDE SEQUENCE</scope>
    <source>
        <strain evidence="3">CHS0354</strain>
    </source>
</reference>
<dbReference type="GO" id="GO:0004842">
    <property type="term" value="F:ubiquitin-protein transferase activity"/>
    <property type="evidence" value="ECO:0007669"/>
    <property type="project" value="InterPro"/>
</dbReference>
<dbReference type="PROSITE" id="PS50234">
    <property type="entry name" value="VWFA"/>
    <property type="match status" value="1"/>
</dbReference>
<evidence type="ECO:0000259" key="2">
    <source>
        <dbReference type="PROSITE" id="PS50234"/>
    </source>
</evidence>
<dbReference type="GO" id="GO:0046872">
    <property type="term" value="F:metal ion binding"/>
    <property type="evidence" value="ECO:0007669"/>
    <property type="project" value="InterPro"/>
</dbReference>
<dbReference type="SUPFAM" id="SSF53300">
    <property type="entry name" value="vWA-like"/>
    <property type="match status" value="1"/>
</dbReference>
<keyword evidence="4" id="KW-1185">Reference proteome</keyword>
<dbReference type="SMART" id="SM00327">
    <property type="entry name" value="VWA"/>
    <property type="match status" value="1"/>
</dbReference>
<gene>
    <name evidence="3" type="ORF">CHS0354_021999</name>
</gene>
<evidence type="ECO:0000313" key="4">
    <source>
        <dbReference type="Proteomes" id="UP001195483"/>
    </source>
</evidence>
<dbReference type="AlphaFoldDB" id="A0AAE0VY17"/>
<sequence>MEDFKNISAKDNVVKQKNENSSRKANLIKYEHVQSKGHTNYLNLQKKEIVKTDGTPNIESNFVKTEISADNNRNKNGAGTIPGPALSSTAKTYPQANASLIVPNHLPKEYWESVCQETYDKALKIGASRSIGFDTIICLDTSMSVAEYWGDILDFLRNLINEIEMAQPMEGGFMEHIALVTFGHETCALQHFTPNYQEVLTQLFTIYPEGSTPLYWGVRLCRAILLGSAYVPKLRDFRLTPRLLLITDGRPTYRLMTGGTDEYVQYDEDKEKEDVAEQLISISMRIPLFRVYPVAVGNNCDMEFLTAIAHCCGGKVMTLSDWSSVARYGKTMELASKYFGLASLSEDLLVKVLKSTSGLSQEDIEFITTEVTDQLEHPTNEGTTSDEEEVEDIYQFPPVGSRVRRGPHWSRNDEDNAGPGTIIAYSKGKAFSGWLIVEWDMPKKYGRWQFRYRYGAENAYDVKIQEHEGPRVMEHSMIMGVGCEIIRGSHRKSNDDGIEEGTIGIVYRTHIAGANVAKIRWQNGKRVIYGIEALTSGEIRLSPRSLPSNVMWPFDPSQFLLNLRQLPSQPWIDNSRRQPLRQESIP</sequence>
<evidence type="ECO:0000256" key="1">
    <source>
        <dbReference type="SAM" id="MobiDB-lite"/>
    </source>
</evidence>
<reference evidence="3" key="3">
    <citation type="submission" date="2023-05" db="EMBL/GenBank/DDBJ databases">
        <authorList>
            <person name="Smith C.H."/>
        </authorList>
    </citation>
    <scope>NUCLEOTIDE SEQUENCE</scope>
    <source>
        <strain evidence="3">CHS0354</strain>
        <tissue evidence="3">Mantle</tissue>
    </source>
</reference>
<feature type="region of interest" description="Disordered" evidence="1">
    <location>
        <begin position="1"/>
        <end position="20"/>
    </location>
</feature>
<dbReference type="EMBL" id="JAEAOA010001332">
    <property type="protein sequence ID" value="KAK3593417.1"/>
    <property type="molecule type" value="Genomic_DNA"/>
</dbReference>
<dbReference type="InterPro" id="IPR036465">
    <property type="entry name" value="vWFA_dom_sf"/>
</dbReference>
<comment type="caution">
    <text evidence="3">The sequence shown here is derived from an EMBL/GenBank/DDBJ whole genome shotgun (WGS) entry which is preliminary data.</text>
</comment>
<accession>A0AAE0VY17</accession>
<dbReference type="SUPFAM" id="SSF159034">
    <property type="entry name" value="Mib/herc2 domain-like"/>
    <property type="match status" value="1"/>
</dbReference>
<organism evidence="3 4">
    <name type="scientific">Potamilus streckersoni</name>
    <dbReference type="NCBI Taxonomy" id="2493646"/>
    <lineage>
        <taxon>Eukaryota</taxon>
        <taxon>Metazoa</taxon>
        <taxon>Spiralia</taxon>
        <taxon>Lophotrochozoa</taxon>
        <taxon>Mollusca</taxon>
        <taxon>Bivalvia</taxon>
        <taxon>Autobranchia</taxon>
        <taxon>Heteroconchia</taxon>
        <taxon>Palaeoheterodonta</taxon>
        <taxon>Unionida</taxon>
        <taxon>Unionoidea</taxon>
        <taxon>Unionidae</taxon>
        <taxon>Ambleminae</taxon>
        <taxon>Lampsilini</taxon>
        <taxon>Potamilus</taxon>
    </lineage>
</organism>
<dbReference type="InterPro" id="IPR002035">
    <property type="entry name" value="VWF_A"/>
</dbReference>
<dbReference type="Proteomes" id="UP001195483">
    <property type="component" value="Unassembled WGS sequence"/>
</dbReference>
<dbReference type="Pfam" id="PF13519">
    <property type="entry name" value="VWA_2"/>
    <property type="match status" value="1"/>
</dbReference>
<dbReference type="CDD" id="cd00198">
    <property type="entry name" value="vWFA"/>
    <property type="match status" value="1"/>
</dbReference>
<name>A0AAE0VY17_9BIVA</name>
<proteinExistence type="predicted"/>
<reference evidence="3" key="2">
    <citation type="journal article" date="2021" name="Genome Biol. Evol.">
        <title>Developing a high-quality reference genome for a parasitic bivalve with doubly uniparental inheritance (Bivalvia: Unionida).</title>
        <authorList>
            <person name="Smith C.H."/>
        </authorList>
    </citation>
    <scope>NUCLEOTIDE SEQUENCE</scope>
    <source>
        <strain evidence="3">CHS0354</strain>
        <tissue evidence="3">Mantle</tissue>
    </source>
</reference>
<dbReference type="InterPro" id="IPR037252">
    <property type="entry name" value="Mib_Herc2_sf"/>
</dbReference>
<protein>
    <recommendedName>
        <fullName evidence="2">VWFA domain-containing protein</fullName>
    </recommendedName>
</protein>
<dbReference type="Gene3D" id="3.40.50.410">
    <property type="entry name" value="von Willebrand factor, type A domain"/>
    <property type="match status" value="1"/>
</dbReference>